<evidence type="ECO:0000313" key="1">
    <source>
        <dbReference type="EMBL" id="MDD1147436.1"/>
    </source>
</evidence>
<gene>
    <name evidence="1" type="ORF">M5G25_04020</name>
</gene>
<name>A0ABT5PZU8_9PSED</name>
<keyword evidence="2" id="KW-1185">Reference proteome</keyword>
<protein>
    <submittedName>
        <fullName evidence="1">Uncharacterized protein</fullName>
    </submittedName>
</protein>
<evidence type="ECO:0000313" key="2">
    <source>
        <dbReference type="Proteomes" id="UP001217610"/>
    </source>
</evidence>
<accession>A0ABT5PZU8</accession>
<dbReference type="EMBL" id="JAMDGR010000001">
    <property type="protein sequence ID" value="MDD1147436.1"/>
    <property type="molecule type" value="Genomic_DNA"/>
</dbReference>
<sequence length="51" mass="5760">MRIALEQALLIGPWQIGDPVFEIVVMHAALDWDSATWGHYRGPGDNRLIKT</sequence>
<proteinExistence type="predicted"/>
<organism evidence="1 2">
    <name type="scientific">Pseudomonas idahonensis</name>
    <dbReference type="NCBI Taxonomy" id="2942628"/>
    <lineage>
        <taxon>Bacteria</taxon>
        <taxon>Pseudomonadati</taxon>
        <taxon>Pseudomonadota</taxon>
        <taxon>Gammaproteobacteria</taxon>
        <taxon>Pseudomonadales</taxon>
        <taxon>Pseudomonadaceae</taxon>
        <taxon>Pseudomonas</taxon>
    </lineage>
</organism>
<dbReference type="Proteomes" id="UP001217610">
    <property type="component" value="Unassembled WGS sequence"/>
</dbReference>
<reference evidence="1 2" key="1">
    <citation type="submission" date="2022-05" db="EMBL/GenBank/DDBJ databases">
        <title>Novel Pseudomonas spp. Isolated from a Rainbow Trout Aquaculture Facility.</title>
        <authorList>
            <person name="Testerman T."/>
            <person name="Graf J."/>
        </authorList>
    </citation>
    <scope>NUCLEOTIDE SEQUENCE [LARGE SCALE GENOMIC DNA]</scope>
    <source>
        <strain evidence="1 2">ID357</strain>
    </source>
</reference>
<comment type="caution">
    <text evidence="1">The sequence shown here is derived from an EMBL/GenBank/DDBJ whole genome shotgun (WGS) entry which is preliminary data.</text>
</comment>
<dbReference type="RefSeq" id="WP_181430776.1">
    <property type="nucleotide sequence ID" value="NZ_JAMDGR010000001.1"/>
</dbReference>